<sequence length="502" mass="56591">MMVNPSGSAYDALLSSIDFFSQNLHLEQIVEYGFMIFNAFEKPKASAIYRLNSETQYYELQFSQGVYHGPESILKTACHDDFAVRKGFMVTDRNVQQQYFESAVERIGNLSKIIPLIADDRLYGFIFSVDSDDETVLGDLFLTRFNYLMNLAIEKAFRYFERATMRQEIDKRIFNLESISQTMKVLFSELDTERILQMSLDVIRELTASSATAIGLFDTVEQCIKIRAYDDLTGGVAMAGTMMLNGCKPLNQQIIYHLKRDADALHAIFDTLEPFEMLSAVYLILMTDDESAVMGVITIGTPVDGKAYTDDIFERIGDIAALMSIALVKAQQYETIVAQKEALRLKFNTMQQVNKIIKSINRAESPTELYQLVMDALTLTFGVEAAAVFSFESDSITVAANCGIDKALLIYENVAWVRELPASELTVHYTVNAAVNQLQQLDPEGCNCMVLAPISMNQYGQAPLGYILVTRTRFRLFETQVSMIEMLSNSIAPVLYQMQKNQ</sequence>
<reference evidence="1 2" key="1">
    <citation type="submission" date="2021-05" db="EMBL/GenBank/DDBJ databases">
        <title>Fusibacter ferrireducens sp. nov., an anaerobic, sulfur- and Fe-reducing bacterium isolated from the mangrove sediment.</title>
        <authorList>
            <person name="Qiu D."/>
        </authorList>
    </citation>
    <scope>NUCLEOTIDE SEQUENCE [LARGE SCALE GENOMIC DNA]</scope>
    <source>
        <strain evidence="1 2">DSM 12116</strain>
    </source>
</reference>
<accession>A0ABS5PN51</accession>
<evidence type="ECO:0000313" key="1">
    <source>
        <dbReference type="EMBL" id="MBS7526588.1"/>
    </source>
</evidence>
<dbReference type="InterPro" id="IPR029016">
    <property type="entry name" value="GAF-like_dom_sf"/>
</dbReference>
<evidence type="ECO:0000313" key="2">
    <source>
        <dbReference type="Proteomes" id="UP000746471"/>
    </source>
</evidence>
<protein>
    <recommendedName>
        <fullName evidence="3">GAF domain-containing protein</fullName>
    </recommendedName>
</protein>
<proteinExistence type="predicted"/>
<dbReference type="Gene3D" id="3.30.450.40">
    <property type="match status" value="2"/>
</dbReference>
<keyword evidence="2" id="KW-1185">Reference proteome</keyword>
<organism evidence="1 2">
    <name type="scientific">Fusibacter paucivorans</name>
    <dbReference type="NCBI Taxonomy" id="76009"/>
    <lineage>
        <taxon>Bacteria</taxon>
        <taxon>Bacillati</taxon>
        <taxon>Bacillota</taxon>
        <taxon>Clostridia</taxon>
        <taxon>Eubacteriales</taxon>
        <taxon>Eubacteriales Family XII. Incertae Sedis</taxon>
        <taxon>Fusibacter</taxon>
    </lineage>
</organism>
<dbReference type="Proteomes" id="UP000746471">
    <property type="component" value="Unassembled WGS sequence"/>
</dbReference>
<evidence type="ECO:0008006" key="3">
    <source>
        <dbReference type="Google" id="ProtNLM"/>
    </source>
</evidence>
<dbReference type="SUPFAM" id="SSF55781">
    <property type="entry name" value="GAF domain-like"/>
    <property type="match status" value="1"/>
</dbReference>
<gene>
    <name evidence="1" type="ORF">KHM83_07860</name>
</gene>
<name>A0ABS5PN51_9FIRM</name>
<dbReference type="RefSeq" id="WP_213236446.1">
    <property type="nucleotide sequence ID" value="NZ_JAHBCL010000011.1"/>
</dbReference>
<comment type="caution">
    <text evidence="1">The sequence shown here is derived from an EMBL/GenBank/DDBJ whole genome shotgun (WGS) entry which is preliminary data.</text>
</comment>
<dbReference type="EMBL" id="JAHBCL010000011">
    <property type="protein sequence ID" value="MBS7526588.1"/>
    <property type="molecule type" value="Genomic_DNA"/>
</dbReference>